<reference evidence="1 2" key="1">
    <citation type="submission" date="2018-06" db="EMBL/GenBank/DDBJ databases">
        <authorList>
            <consortium name="Pathogen Informatics"/>
            <person name="Doyle S."/>
        </authorList>
    </citation>
    <scope>NUCLEOTIDE SEQUENCE [LARGE SCALE GENOMIC DNA]</scope>
    <source>
        <strain evidence="1 2">NCTC13159</strain>
    </source>
</reference>
<comment type="caution">
    <text evidence="1">The sequence shown here is derived from an EMBL/GenBank/DDBJ whole genome shotgun (WGS) entry which is preliminary data.</text>
</comment>
<evidence type="ECO:0000313" key="2">
    <source>
        <dbReference type="Proteomes" id="UP000254589"/>
    </source>
</evidence>
<dbReference type="AlphaFoldDB" id="A0AAJ5D349"/>
<accession>A0AAJ5D349</accession>
<proteinExistence type="predicted"/>
<gene>
    <name evidence="1" type="ORF">NCTC13159_05124</name>
</gene>
<sequence length="184" mass="20110">MPTLTPQLPSNPPNLTAFDMTRHNGSHFADREAAIEALELLMPTLLSAMHNDTVSQSGCLHIVVMDPAMGPDVATFEESILYELSLPDRKQWDADYGAYARAKARVSWLTGKDSRVVQLCEPHRLRRGDTNLWGSVAQHGIVVAVSGAQPHFDEALAGCVAHCLRAVAQHRANRTSETLALSDD</sequence>
<organism evidence="1 2">
    <name type="scientific">Pandoraea pulmonicola</name>
    <dbReference type="NCBI Taxonomy" id="93221"/>
    <lineage>
        <taxon>Bacteria</taxon>
        <taxon>Pseudomonadati</taxon>
        <taxon>Pseudomonadota</taxon>
        <taxon>Betaproteobacteria</taxon>
        <taxon>Burkholderiales</taxon>
        <taxon>Burkholderiaceae</taxon>
        <taxon>Pandoraea</taxon>
    </lineage>
</organism>
<protein>
    <submittedName>
        <fullName evidence="1">Uncharacterized protein</fullName>
    </submittedName>
</protein>
<dbReference type="Proteomes" id="UP000254589">
    <property type="component" value="Unassembled WGS sequence"/>
</dbReference>
<evidence type="ECO:0000313" key="1">
    <source>
        <dbReference type="EMBL" id="SUD95652.1"/>
    </source>
</evidence>
<dbReference type="EMBL" id="UGSJ01000002">
    <property type="protein sequence ID" value="SUD95652.1"/>
    <property type="molecule type" value="Genomic_DNA"/>
</dbReference>
<name>A0AAJ5D349_PANPU</name>